<evidence type="ECO:0000256" key="4">
    <source>
        <dbReference type="ARBA" id="ARBA00011918"/>
    </source>
</evidence>
<evidence type="ECO:0000259" key="13">
    <source>
        <dbReference type="Pfam" id="PF01035"/>
    </source>
</evidence>
<evidence type="ECO:0000256" key="7">
    <source>
        <dbReference type="ARBA" id="ARBA00022679"/>
    </source>
</evidence>
<evidence type="ECO:0000256" key="2">
    <source>
        <dbReference type="ARBA" id="ARBA00003317"/>
    </source>
</evidence>
<dbReference type="EMBL" id="AZBU02000002">
    <property type="protein sequence ID" value="TKR92626.1"/>
    <property type="molecule type" value="Genomic_DNA"/>
</dbReference>
<dbReference type="InterPro" id="IPR001497">
    <property type="entry name" value="MethylDNA_cys_MeTrfase_AS"/>
</dbReference>
<keyword evidence="15" id="KW-1185">Reference proteome</keyword>
<organism evidence="14 15">
    <name type="scientific">Steinernema carpocapsae</name>
    <name type="common">Entomopathogenic nematode</name>
    <dbReference type="NCBI Taxonomy" id="34508"/>
    <lineage>
        <taxon>Eukaryota</taxon>
        <taxon>Metazoa</taxon>
        <taxon>Ecdysozoa</taxon>
        <taxon>Nematoda</taxon>
        <taxon>Chromadorea</taxon>
        <taxon>Rhabditida</taxon>
        <taxon>Tylenchina</taxon>
        <taxon>Panagrolaimomorpha</taxon>
        <taxon>Strongyloidoidea</taxon>
        <taxon>Steinernematidae</taxon>
        <taxon>Steinernema</taxon>
    </lineage>
</organism>
<dbReference type="SUPFAM" id="SSF53155">
    <property type="entry name" value="Methylated DNA-protein cysteine methyltransferase domain"/>
    <property type="match status" value="1"/>
</dbReference>
<dbReference type="Pfam" id="PF01035">
    <property type="entry name" value="DNA_binding_1"/>
    <property type="match status" value="1"/>
</dbReference>
<evidence type="ECO:0000256" key="1">
    <source>
        <dbReference type="ARBA" id="ARBA00001286"/>
    </source>
</evidence>
<dbReference type="GO" id="GO:0006281">
    <property type="term" value="P:DNA repair"/>
    <property type="evidence" value="ECO:0007669"/>
    <property type="project" value="UniProtKB-KW"/>
</dbReference>
<accession>A0A4U5P8R9</accession>
<dbReference type="CDD" id="cd06445">
    <property type="entry name" value="ATase"/>
    <property type="match status" value="1"/>
</dbReference>
<keyword evidence="7" id="KW-0808">Transferase</keyword>
<dbReference type="InterPro" id="IPR036631">
    <property type="entry name" value="MGMT_N_sf"/>
</dbReference>
<evidence type="ECO:0000256" key="11">
    <source>
        <dbReference type="ARBA" id="ARBA00031621"/>
    </source>
</evidence>
<keyword evidence="8" id="KW-0227">DNA damage</keyword>
<evidence type="ECO:0000256" key="12">
    <source>
        <dbReference type="ARBA" id="ARBA00049348"/>
    </source>
</evidence>
<dbReference type="EC" id="2.1.1.63" evidence="4"/>
<dbReference type="SUPFAM" id="SSF46767">
    <property type="entry name" value="Methylated DNA-protein cysteine methyltransferase, C-terminal domain"/>
    <property type="match status" value="1"/>
</dbReference>
<dbReference type="Gene3D" id="1.10.10.10">
    <property type="entry name" value="Winged helix-like DNA-binding domain superfamily/Winged helix DNA-binding domain"/>
    <property type="match status" value="1"/>
</dbReference>
<dbReference type="Proteomes" id="UP000298663">
    <property type="component" value="Unassembled WGS sequence"/>
</dbReference>
<keyword evidence="6" id="KW-0489">Methyltransferase</keyword>
<dbReference type="InterPro" id="IPR014048">
    <property type="entry name" value="MethylDNA_cys_MeTrfase_DNA-bd"/>
</dbReference>
<comment type="catalytic activity">
    <reaction evidence="1">
        <text>a 4-O-methyl-thymidine in DNA + L-cysteinyl-[protein] = a thymidine in DNA + S-methyl-L-cysteinyl-[protein]</text>
        <dbReference type="Rhea" id="RHEA:53428"/>
        <dbReference type="Rhea" id="RHEA-COMP:10131"/>
        <dbReference type="Rhea" id="RHEA-COMP:10132"/>
        <dbReference type="Rhea" id="RHEA-COMP:13555"/>
        <dbReference type="Rhea" id="RHEA-COMP:13556"/>
        <dbReference type="ChEBI" id="CHEBI:29950"/>
        <dbReference type="ChEBI" id="CHEBI:82612"/>
        <dbReference type="ChEBI" id="CHEBI:137386"/>
        <dbReference type="ChEBI" id="CHEBI:137387"/>
        <dbReference type="EC" id="2.1.1.63"/>
    </reaction>
</comment>
<comment type="caution">
    <text evidence="14">The sequence shown here is derived from an EMBL/GenBank/DDBJ whole genome shotgun (WGS) entry which is preliminary data.</text>
</comment>
<dbReference type="GO" id="GO:0005654">
    <property type="term" value="C:nucleoplasm"/>
    <property type="evidence" value="ECO:0007669"/>
    <property type="project" value="TreeGrafter"/>
</dbReference>
<dbReference type="STRING" id="34508.A0A4U5P8R9"/>
<evidence type="ECO:0000313" key="15">
    <source>
        <dbReference type="Proteomes" id="UP000298663"/>
    </source>
</evidence>
<comment type="function">
    <text evidence="2">Involved in the cellular defense against the biological effects of O6-methylguanine (O6-MeG) and O4-methylthymine (O4-MeT) in DNA. Repairs the methylated nucleobase in DNA by stoichiometrically transferring the methyl group to a cysteine residue in the enzyme. This is a suicide reaction: the enzyme is irreversibly inactivated.</text>
</comment>
<reference evidence="14 15" key="2">
    <citation type="journal article" date="2019" name="G3 (Bethesda)">
        <title>Hybrid Assembly of the Genome of the Entomopathogenic Nematode Steinernema carpocapsae Identifies the X-Chromosome.</title>
        <authorList>
            <person name="Serra L."/>
            <person name="Macchietto M."/>
            <person name="Macias-Munoz A."/>
            <person name="McGill C.J."/>
            <person name="Rodriguez I.M."/>
            <person name="Rodriguez B."/>
            <person name="Murad R."/>
            <person name="Mortazavi A."/>
        </authorList>
    </citation>
    <scope>NUCLEOTIDE SEQUENCE [LARGE SCALE GENOMIC DNA]</scope>
    <source>
        <strain evidence="14 15">ALL</strain>
    </source>
</reference>
<protein>
    <recommendedName>
        <fullName evidence="5">Methylated-DNA--protein-cysteine methyltransferase</fullName>
        <ecNumber evidence="4">2.1.1.63</ecNumber>
    </recommendedName>
    <alternativeName>
        <fullName evidence="10">6-O-methylguanine-DNA methyltransferase</fullName>
    </alternativeName>
    <alternativeName>
        <fullName evidence="11">O-6-methylguanine-DNA-alkyltransferase</fullName>
    </alternativeName>
</protein>
<name>A0A4U5P8R9_STECR</name>
<dbReference type="Gene3D" id="3.30.160.70">
    <property type="entry name" value="Methylated DNA-protein cysteine methyltransferase domain"/>
    <property type="match status" value="1"/>
</dbReference>
<dbReference type="AlphaFoldDB" id="A0A4U5P8R9"/>
<reference evidence="14 15" key="1">
    <citation type="journal article" date="2015" name="Genome Biol.">
        <title>Comparative genomics of Steinernema reveals deeply conserved gene regulatory networks.</title>
        <authorList>
            <person name="Dillman A.R."/>
            <person name="Macchietto M."/>
            <person name="Porter C.F."/>
            <person name="Rogers A."/>
            <person name="Williams B."/>
            <person name="Antoshechkin I."/>
            <person name="Lee M.M."/>
            <person name="Goodwin Z."/>
            <person name="Lu X."/>
            <person name="Lewis E.E."/>
            <person name="Goodrich-Blair H."/>
            <person name="Stock S.P."/>
            <person name="Adams B.J."/>
            <person name="Sternberg P.W."/>
            <person name="Mortazavi A."/>
        </authorList>
    </citation>
    <scope>NUCLEOTIDE SEQUENCE [LARGE SCALE GENOMIC DNA]</scope>
    <source>
        <strain evidence="14 15">ALL</strain>
    </source>
</reference>
<feature type="domain" description="Methylated-DNA-[protein]-cysteine S-methyltransferase DNA binding" evidence="13">
    <location>
        <begin position="112"/>
        <end position="184"/>
    </location>
</feature>
<evidence type="ECO:0000256" key="10">
    <source>
        <dbReference type="ARBA" id="ARBA00030795"/>
    </source>
</evidence>
<evidence type="ECO:0000313" key="14">
    <source>
        <dbReference type="EMBL" id="TKR92626.1"/>
    </source>
</evidence>
<dbReference type="FunFam" id="1.10.10.10:FF:000214">
    <property type="entry name" value="Methylated-DNA--protein-cysteine methyltransferase"/>
    <property type="match status" value="1"/>
</dbReference>
<dbReference type="GO" id="GO:0003908">
    <property type="term" value="F:methylated-DNA-[protein]-cysteine S-methyltransferase activity"/>
    <property type="evidence" value="ECO:0007669"/>
    <property type="project" value="UniProtKB-EC"/>
</dbReference>
<evidence type="ECO:0000256" key="8">
    <source>
        <dbReference type="ARBA" id="ARBA00022763"/>
    </source>
</evidence>
<gene>
    <name evidence="14" type="ORF">L596_007244</name>
</gene>
<dbReference type="InterPro" id="IPR036217">
    <property type="entry name" value="MethylDNA_cys_MeTrfase_DNAb"/>
</dbReference>
<dbReference type="NCBIfam" id="TIGR00589">
    <property type="entry name" value="ogt"/>
    <property type="match status" value="1"/>
</dbReference>
<evidence type="ECO:0000256" key="3">
    <source>
        <dbReference type="ARBA" id="ARBA00008711"/>
    </source>
</evidence>
<dbReference type="OrthoDB" id="1907495at2759"/>
<sequence>MVPSKAVNASHQCAAALMKTPIGELEIKACRLGLHSITALKTHGVENLPCNPSEKGEVAVERTDQNTENYSEHLENTLSWIRTYFAGKDSVEKPVLCSPVGNTATFGYWVAAQEKVKFGERASYGQLASMCGQENASRAVGNAMRKNPYILLVPCHRIVKSDGSFGNYSAGGPPIKEWLLNFESSFAKCGI</sequence>
<evidence type="ECO:0000256" key="5">
    <source>
        <dbReference type="ARBA" id="ARBA00015377"/>
    </source>
</evidence>
<comment type="catalytic activity">
    <reaction evidence="12">
        <text>a 6-O-methyl-2'-deoxyguanosine in DNA + L-cysteinyl-[protein] = S-methyl-L-cysteinyl-[protein] + a 2'-deoxyguanosine in DNA</text>
        <dbReference type="Rhea" id="RHEA:24000"/>
        <dbReference type="Rhea" id="RHEA-COMP:10131"/>
        <dbReference type="Rhea" id="RHEA-COMP:10132"/>
        <dbReference type="Rhea" id="RHEA-COMP:11367"/>
        <dbReference type="Rhea" id="RHEA-COMP:11368"/>
        <dbReference type="ChEBI" id="CHEBI:29950"/>
        <dbReference type="ChEBI" id="CHEBI:82612"/>
        <dbReference type="ChEBI" id="CHEBI:85445"/>
        <dbReference type="ChEBI" id="CHEBI:85448"/>
        <dbReference type="EC" id="2.1.1.63"/>
    </reaction>
</comment>
<dbReference type="PROSITE" id="PS00374">
    <property type="entry name" value="MGMT"/>
    <property type="match status" value="1"/>
</dbReference>
<evidence type="ECO:0000256" key="9">
    <source>
        <dbReference type="ARBA" id="ARBA00023204"/>
    </source>
</evidence>
<keyword evidence="9" id="KW-0234">DNA repair</keyword>
<comment type="similarity">
    <text evidence="3">Belongs to the MGMT family.</text>
</comment>
<dbReference type="GO" id="GO:0032259">
    <property type="term" value="P:methylation"/>
    <property type="evidence" value="ECO:0007669"/>
    <property type="project" value="UniProtKB-KW"/>
</dbReference>
<dbReference type="PANTHER" id="PTHR46460">
    <property type="entry name" value="METHYLATED-DNA--PROTEIN-CYSTEINE METHYLTRANSFERASE"/>
    <property type="match status" value="1"/>
</dbReference>
<dbReference type="InterPro" id="IPR036388">
    <property type="entry name" value="WH-like_DNA-bd_sf"/>
</dbReference>
<proteinExistence type="inferred from homology"/>
<dbReference type="PANTHER" id="PTHR46460:SF1">
    <property type="entry name" value="METHYLATED-DNA--PROTEIN-CYSTEINE METHYLTRANSFERASE"/>
    <property type="match status" value="1"/>
</dbReference>
<evidence type="ECO:0000256" key="6">
    <source>
        <dbReference type="ARBA" id="ARBA00022603"/>
    </source>
</evidence>